<feature type="signal peptide" evidence="2">
    <location>
        <begin position="1"/>
        <end position="20"/>
    </location>
</feature>
<accession>A0A1T5IIP8</accession>
<evidence type="ECO:0000313" key="4">
    <source>
        <dbReference type="EMBL" id="SKC39074.1"/>
    </source>
</evidence>
<sequence>MLALLLALAGTAVLAPTASAVPPLTELDSEITDQSGVLDGDEAQVQASLDELAEQTPYQLFVVYVDSFDGTDGRDWANRTATDAGLGVNDLLLAVATEDRAYGLSVDTNNGLSDAQLDQVEETVEDHLRDDDWAGAAIAAADTIRTGGSTSSGGAAWGAFAAVGGVAVAGGVGGWLWYRSRRRKAAGAPAGSDDVAALPTEELERRVGTALVEIDDALRTSEQELGFAQAEFGLGATQDFSAALEAAKADVAQAFHLRQELDDDVPEDEPRRRQLLVGVLDLCERAGASLDAQTDSFDELRALQQRAPELLDEAGQRAGEIEARVPVARETLTGLAASYPAAALASVGGNPDQATALVAHARDAVTSGRAALTDRTRAAAVAHLRAAQNALGQAATLLDAVDQAGARLATAGTDLDKGLASIGQDVADAARLAPPGAPADVAADRTAVTAALAEAQAAIAQARDARSGGDPLAALQRLTAAEAALDTALAPAREKAESDARARALLRDTLGRADSQVRATQDYVATRRGAVGPEARTRLAEAARLVAEAQALQAQDPTAALGRAQQAERYAQQAAQLAEQDTSSWGANQGGQGGSNVGGMVLGGILLDSVLRGSGGGIGGGIGRGYGGGRRRGGSAGGFGGGFGGGRGGGGFGGGGRSSGGRGGRSRGGRF</sequence>
<feature type="domain" description="TPM" evidence="3">
    <location>
        <begin position="31"/>
        <end position="145"/>
    </location>
</feature>
<keyword evidence="2" id="KW-0732">Signal</keyword>
<dbReference type="STRING" id="526729.SAMN04324258_0583"/>
<feature type="region of interest" description="Disordered" evidence="1">
    <location>
        <begin position="648"/>
        <end position="671"/>
    </location>
</feature>
<dbReference type="InterPro" id="IPR007621">
    <property type="entry name" value="TPM_dom"/>
</dbReference>
<reference evidence="4 5" key="1">
    <citation type="submission" date="2017-02" db="EMBL/GenBank/DDBJ databases">
        <authorList>
            <person name="Peterson S.W."/>
        </authorList>
    </citation>
    <scope>NUCLEOTIDE SEQUENCE [LARGE SCALE GENOMIC DNA]</scope>
    <source>
        <strain evidence="4 5">DSM 21481</strain>
    </source>
</reference>
<evidence type="ECO:0000259" key="3">
    <source>
        <dbReference type="Pfam" id="PF04536"/>
    </source>
</evidence>
<evidence type="ECO:0000313" key="5">
    <source>
        <dbReference type="Proteomes" id="UP000189777"/>
    </source>
</evidence>
<feature type="compositionally biased region" description="Gly residues" evidence="1">
    <location>
        <begin position="648"/>
        <end position="663"/>
    </location>
</feature>
<feature type="chain" id="PRO_5012368983" evidence="2">
    <location>
        <begin position="21"/>
        <end position="671"/>
    </location>
</feature>
<dbReference type="Gene3D" id="3.10.310.50">
    <property type="match status" value="1"/>
</dbReference>
<organism evidence="4 5">
    <name type="scientific">Krasilnikoviella flava</name>
    <dbReference type="NCBI Taxonomy" id="526729"/>
    <lineage>
        <taxon>Bacteria</taxon>
        <taxon>Bacillati</taxon>
        <taxon>Actinomycetota</taxon>
        <taxon>Actinomycetes</taxon>
        <taxon>Micrococcales</taxon>
        <taxon>Promicromonosporaceae</taxon>
        <taxon>Krasilnikoviella</taxon>
    </lineage>
</organism>
<proteinExistence type="predicted"/>
<evidence type="ECO:0000256" key="1">
    <source>
        <dbReference type="SAM" id="MobiDB-lite"/>
    </source>
</evidence>
<protein>
    <submittedName>
        <fullName evidence="4">TLP18.3, Psb32 and MOLO-1 founding protein of phosphatase</fullName>
    </submittedName>
</protein>
<name>A0A1T5IIP8_9MICO</name>
<feature type="region of interest" description="Disordered" evidence="1">
    <location>
        <begin position="572"/>
        <end position="592"/>
    </location>
</feature>
<dbReference type="Pfam" id="PF04536">
    <property type="entry name" value="TPM_phosphatase"/>
    <property type="match status" value="1"/>
</dbReference>
<dbReference type="Proteomes" id="UP000189777">
    <property type="component" value="Unassembled WGS sequence"/>
</dbReference>
<dbReference type="EMBL" id="FUZQ01000001">
    <property type="protein sequence ID" value="SKC39074.1"/>
    <property type="molecule type" value="Genomic_DNA"/>
</dbReference>
<keyword evidence="5" id="KW-1185">Reference proteome</keyword>
<evidence type="ECO:0000256" key="2">
    <source>
        <dbReference type="SAM" id="SignalP"/>
    </source>
</evidence>
<gene>
    <name evidence="4" type="ORF">SAMN04324258_0583</name>
</gene>
<dbReference type="AlphaFoldDB" id="A0A1T5IIP8"/>